<feature type="region of interest" description="Disordered" evidence="1">
    <location>
        <begin position="1"/>
        <end position="24"/>
    </location>
</feature>
<dbReference type="RefSeq" id="WP_344220384.1">
    <property type="nucleotide sequence ID" value="NZ_BAAAOS010000048.1"/>
</dbReference>
<reference evidence="2 3" key="1">
    <citation type="journal article" date="2019" name="Int. J. Syst. Evol. Microbiol.">
        <title>The Global Catalogue of Microorganisms (GCM) 10K type strain sequencing project: providing services to taxonomists for standard genome sequencing and annotation.</title>
        <authorList>
            <consortium name="The Broad Institute Genomics Platform"/>
            <consortium name="The Broad Institute Genome Sequencing Center for Infectious Disease"/>
            <person name="Wu L."/>
            <person name="Ma J."/>
        </authorList>
    </citation>
    <scope>NUCLEOTIDE SEQUENCE [LARGE SCALE GENOMIC DNA]</scope>
    <source>
        <strain evidence="2 3">JCM 14969</strain>
    </source>
</reference>
<evidence type="ECO:0000313" key="3">
    <source>
        <dbReference type="Proteomes" id="UP001500393"/>
    </source>
</evidence>
<comment type="caution">
    <text evidence="2">The sequence shown here is derived from an EMBL/GenBank/DDBJ whole genome shotgun (WGS) entry which is preliminary data.</text>
</comment>
<evidence type="ECO:0000313" key="2">
    <source>
        <dbReference type="EMBL" id="GAA1600406.1"/>
    </source>
</evidence>
<protein>
    <submittedName>
        <fullName evidence="2">Uncharacterized protein</fullName>
    </submittedName>
</protein>
<dbReference type="EMBL" id="BAAAOS010000048">
    <property type="protein sequence ID" value="GAA1600406.1"/>
    <property type="molecule type" value="Genomic_DNA"/>
</dbReference>
<evidence type="ECO:0000256" key="1">
    <source>
        <dbReference type="SAM" id="MobiDB-lite"/>
    </source>
</evidence>
<accession>A0ABN2ECA4</accession>
<name>A0ABN2ECA4_9ACTN</name>
<gene>
    <name evidence="2" type="ORF">GCM10009789_63300</name>
</gene>
<organism evidence="2 3">
    <name type="scientific">Kribbella sancticallisti</name>
    <dbReference type="NCBI Taxonomy" id="460087"/>
    <lineage>
        <taxon>Bacteria</taxon>
        <taxon>Bacillati</taxon>
        <taxon>Actinomycetota</taxon>
        <taxon>Actinomycetes</taxon>
        <taxon>Propionibacteriales</taxon>
        <taxon>Kribbellaceae</taxon>
        <taxon>Kribbella</taxon>
    </lineage>
</organism>
<sequence>MSLYATNDGRYPEDSTVRTPYPLTDDPIPPYDEWPWLPGTVLGQCGPDEWHIRIDVPELIEHGDGYDWSPACFRNSCELRRIGGNR</sequence>
<proteinExistence type="predicted"/>
<dbReference type="Proteomes" id="UP001500393">
    <property type="component" value="Unassembled WGS sequence"/>
</dbReference>
<keyword evidence="3" id="KW-1185">Reference proteome</keyword>